<keyword evidence="5" id="KW-1185">Reference proteome</keyword>
<accession>A0ABX5XX15</accession>
<dbReference type="SUPFAM" id="SSF51905">
    <property type="entry name" value="FAD/NAD(P)-binding domain"/>
    <property type="match status" value="1"/>
</dbReference>
<dbReference type="InterPro" id="IPR036188">
    <property type="entry name" value="FAD/NAD-bd_sf"/>
</dbReference>
<evidence type="ECO:0000256" key="2">
    <source>
        <dbReference type="ARBA" id="ARBA00023002"/>
    </source>
</evidence>
<name>A0ABX5XX15_9BACT</name>
<proteinExistence type="inferred from homology"/>
<organism evidence="4 5">
    <name type="scientific">Stieleria magnilauensis</name>
    <dbReference type="NCBI Taxonomy" id="2527963"/>
    <lineage>
        <taxon>Bacteria</taxon>
        <taxon>Pseudomonadati</taxon>
        <taxon>Planctomycetota</taxon>
        <taxon>Planctomycetia</taxon>
        <taxon>Pirellulales</taxon>
        <taxon>Pirellulaceae</taxon>
        <taxon>Stieleria</taxon>
    </lineage>
</organism>
<dbReference type="Proteomes" id="UP000318081">
    <property type="component" value="Chromosome"/>
</dbReference>
<dbReference type="InterPro" id="IPR002937">
    <property type="entry name" value="Amino_oxidase"/>
</dbReference>
<evidence type="ECO:0000259" key="3">
    <source>
        <dbReference type="Pfam" id="PF01593"/>
    </source>
</evidence>
<dbReference type="Pfam" id="PF01593">
    <property type="entry name" value="Amino_oxidase"/>
    <property type="match status" value="1"/>
</dbReference>
<gene>
    <name evidence="4" type="ORF">TBK1r_55770</name>
</gene>
<dbReference type="EMBL" id="CP036432">
    <property type="protein sequence ID" value="QDV86558.1"/>
    <property type="molecule type" value="Genomic_DNA"/>
</dbReference>
<evidence type="ECO:0000313" key="5">
    <source>
        <dbReference type="Proteomes" id="UP000318081"/>
    </source>
</evidence>
<comment type="similarity">
    <text evidence="1">Belongs to the carotenoid/retinoid oxidoreductase family.</text>
</comment>
<evidence type="ECO:0000313" key="4">
    <source>
        <dbReference type="EMBL" id="QDV86558.1"/>
    </source>
</evidence>
<dbReference type="RefSeq" id="WP_372897144.1">
    <property type="nucleotide sequence ID" value="NZ_CP036432.1"/>
</dbReference>
<dbReference type="PANTHER" id="PTHR43734">
    <property type="entry name" value="PHYTOENE DESATURASE"/>
    <property type="match status" value="1"/>
</dbReference>
<sequence>MTDPNAAKNSADHYDTIIIGAGMSGLAAGIRLAHYDQRVCILERHYTIGGLNSFYRMGGRDYDVGLHAMTNFAKRGTKKGPLAKLIRQLRFRWDDFKLAEQIGSSIRFPGVSLDFSNDIGLLENEIAERFPGQVDGFRSLCDSLLDYSDMDGADERFMRSAREVMAEHISEPLLIEMLLCPLMWYGNARENDMDFGQFCIMFRACYLEGFGRPFKGVRVILKNLVRKFRGLGGELKLRSGVSKIHVEGGRAVGVVLDDGTELTATRILSSAGNVETMRMCDDITEVDVARAGKLSFIESISILDRMPQSFGFDRTIVFYNDSDAFHWKRPDDELCDARTGVICSPNNYIYEDDEGDLPDGVLRITTLANHDRWCELPEAKYQAEKVRQYDLAVASSVRFMPDFRQYVVDTDVFTPKTIRRFTWHDNGAVYGAPTKQLDGTTHLPNVFLCGTDQGFVGIVGAIVSGISMANRHCLQP</sequence>
<feature type="domain" description="Amine oxidase" evidence="3">
    <location>
        <begin position="23"/>
        <end position="471"/>
    </location>
</feature>
<reference evidence="4 5" key="1">
    <citation type="submission" date="2019-02" db="EMBL/GenBank/DDBJ databases">
        <title>Deep-cultivation of Planctomycetes and their phenomic and genomic characterization uncovers novel biology.</title>
        <authorList>
            <person name="Wiegand S."/>
            <person name="Jogler M."/>
            <person name="Boedeker C."/>
            <person name="Pinto D."/>
            <person name="Vollmers J."/>
            <person name="Rivas-Marin E."/>
            <person name="Kohn T."/>
            <person name="Peeters S.H."/>
            <person name="Heuer A."/>
            <person name="Rast P."/>
            <person name="Oberbeckmann S."/>
            <person name="Bunk B."/>
            <person name="Jeske O."/>
            <person name="Meyerdierks A."/>
            <person name="Storesund J.E."/>
            <person name="Kallscheuer N."/>
            <person name="Luecker S."/>
            <person name="Lage O.M."/>
            <person name="Pohl T."/>
            <person name="Merkel B.J."/>
            <person name="Hornburger P."/>
            <person name="Mueller R.-W."/>
            <person name="Bruemmer F."/>
            <person name="Labrenz M."/>
            <person name="Spormann A.M."/>
            <person name="Op den Camp H."/>
            <person name="Overmann J."/>
            <person name="Amann R."/>
            <person name="Jetten M.S.M."/>
            <person name="Mascher T."/>
            <person name="Medema M.H."/>
            <person name="Devos D.P."/>
            <person name="Kaster A.-K."/>
            <person name="Ovreas L."/>
            <person name="Rohde M."/>
            <person name="Galperin M.Y."/>
            <person name="Jogler C."/>
        </authorList>
    </citation>
    <scope>NUCLEOTIDE SEQUENCE [LARGE SCALE GENOMIC DNA]</scope>
    <source>
        <strain evidence="4 5">TBK1r</strain>
    </source>
</reference>
<dbReference type="PANTHER" id="PTHR43734:SF7">
    <property type="entry name" value="4,4'-DIAPONEUROSPORENE OXYGENASE"/>
    <property type="match status" value="1"/>
</dbReference>
<dbReference type="Gene3D" id="3.50.50.60">
    <property type="entry name" value="FAD/NAD(P)-binding domain"/>
    <property type="match status" value="2"/>
</dbReference>
<protein>
    <recommendedName>
        <fullName evidence="3">Amine oxidase domain-containing protein</fullName>
    </recommendedName>
</protein>
<keyword evidence="2" id="KW-0560">Oxidoreductase</keyword>
<evidence type="ECO:0000256" key="1">
    <source>
        <dbReference type="ARBA" id="ARBA00006046"/>
    </source>
</evidence>